<dbReference type="PANTHER" id="PTHR22789:SF0">
    <property type="entry name" value="3-OXO-TETRONATE 4-PHOSPHATE DECARBOXYLASE-RELATED"/>
    <property type="match status" value="1"/>
</dbReference>
<dbReference type="GO" id="GO:0046872">
    <property type="term" value="F:metal ion binding"/>
    <property type="evidence" value="ECO:0007669"/>
    <property type="project" value="UniProtKB-KW"/>
</dbReference>
<dbReference type="GO" id="GO:0016832">
    <property type="term" value="F:aldehyde-lyase activity"/>
    <property type="evidence" value="ECO:0007669"/>
    <property type="project" value="TreeGrafter"/>
</dbReference>
<gene>
    <name evidence="4" type="ORF">AXX12_06360</name>
</gene>
<dbReference type="InterPro" id="IPR001303">
    <property type="entry name" value="Aldolase_II/adducin_N"/>
</dbReference>
<reference evidence="4 5" key="1">
    <citation type="submission" date="2016-02" db="EMBL/GenBank/DDBJ databases">
        <title>Anaerosporomusa subterraneum gen. nov., sp. nov., a spore-forming obligate anaerobe isolated from saprolite.</title>
        <authorList>
            <person name="Choi J.K."/>
            <person name="Shah M."/>
            <person name="Yee N."/>
        </authorList>
    </citation>
    <scope>NUCLEOTIDE SEQUENCE [LARGE SCALE GENOMIC DNA]</scope>
    <source>
        <strain evidence="4 5">RU4</strain>
    </source>
</reference>
<comment type="caution">
    <text evidence="4">The sequence shown here is derived from an EMBL/GenBank/DDBJ whole genome shotgun (WGS) entry which is preliminary data.</text>
</comment>
<dbReference type="SMART" id="SM01007">
    <property type="entry name" value="Aldolase_II"/>
    <property type="match status" value="1"/>
</dbReference>
<accession>A0A154BPW9</accession>
<dbReference type="PANTHER" id="PTHR22789">
    <property type="entry name" value="FUCULOSE PHOSPHATE ALDOLASE"/>
    <property type="match status" value="1"/>
</dbReference>
<protein>
    <recommendedName>
        <fullName evidence="3">Class II aldolase/adducin N-terminal domain-containing protein</fullName>
    </recommendedName>
</protein>
<dbReference type="AlphaFoldDB" id="A0A154BPW9"/>
<keyword evidence="2" id="KW-0456">Lyase</keyword>
<dbReference type="InterPro" id="IPR036409">
    <property type="entry name" value="Aldolase_II/adducin_N_sf"/>
</dbReference>
<dbReference type="RefSeq" id="WP_197470677.1">
    <property type="nucleotide sequence ID" value="NZ_LSGP01000017.1"/>
</dbReference>
<evidence type="ECO:0000256" key="1">
    <source>
        <dbReference type="ARBA" id="ARBA00022723"/>
    </source>
</evidence>
<evidence type="ECO:0000259" key="3">
    <source>
        <dbReference type="SMART" id="SM01007"/>
    </source>
</evidence>
<evidence type="ECO:0000256" key="2">
    <source>
        <dbReference type="ARBA" id="ARBA00023239"/>
    </source>
</evidence>
<dbReference type="GO" id="GO:0005829">
    <property type="term" value="C:cytosol"/>
    <property type="evidence" value="ECO:0007669"/>
    <property type="project" value="TreeGrafter"/>
</dbReference>
<sequence length="210" mass="22561">MIDLCQLRTEIALTSQALYKSGLTCSTGGNISARSGDIILISKTDTSFSRLRPEDIIACDLFGNPLEDGKPSKEVGFHAAVYQQSAALGAVVHLHSPYSIALGAFPLNESDVLPPCTYGAVTRVGRVPLVEFHPPGHPDLIRRITEELPNAENAVYLAQHGIITFAKDLGRACDIAEEFEQNAKIYVLTAGKAPLLTSEDVASLRGVKKC</sequence>
<dbReference type="STRING" id="1794912.AXX12_06360"/>
<proteinExistence type="predicted"/>
<evidence type="ECO:0000313" key="5">
    <source>
        <dbReference type="Proteomes" id="UP000076268"/>
    </source>
</evidence>
<dbReference type="GO" id="GO:0019323">
    <property type="term" value="P:pentose catabolic process"/>
    <property type="evidence" value="ECO:0007669"/>
    <property type="project" value="TreeGrafter"/>
</dbReference>
<organism evidence="4 5">
    <name type="scientific">Anaerosporomusa subterranea</name>
    <dbReference type="NCBI Taxonomy" id="1794912"/>
    <lineage>
        <taxon>Bacteria</taxon>
        <taxon>Bacillati</taxon>
        <taxon>Bacillota</taxon>
        <taxon>Negativicutes</taxon>
        <taxon>Acetonemataceae</taxon>
        <taxon>Anaerosporomusa</taxon>
    </lineage>
</organism>
<evidence type="ECO:0000313" key="4">
    <source>
        <dbReference type="EMBL" id="KYZ76063.1"/>
    </source>
</evidence>
<dbReference type="Pfam" id="PF00596">
    <property type="entry name" value="Aldolase_II"/>
    <property type="match status" value="1"/>
</dbReference>
<dbReference type="SUPFAM" id="SSF53639">
    <property type="entry name" value="AraD/HMP-PK domain-like"/>
    <property type="match status" value="1"/>
</dbReference>
<dbReference type="InterPro" id="IPR050197">
    <property type="entry name" value="Aldolase_class_II_sugar_metab"/>
</dbReference>
<feature type="domain" description="Class II aldolase/adducin N-terminal" evidence="3">
    <location>
        <begin position="9"/>
        <end position="187"/>
    </location>
</feature>
<dbReference type="EMBL" id="LSGP01000017">
    <property type="protein sequence ID" value="KYZ76063.1"/>
    <property type="molecule type" value="Genomic_DNA"/>
</dbReference>
<keyword evidence="5" id="KW-1185">Reference proteome</keyword>
<dbReference type="Gene3D" id="3.40.225.10">
    <property type="entry name" value="Class II aldolase/adducin N-terminal domain"/>
    <property type="match status" value="1"/>
</dbReference>
<dbReference type="Proteomes" id="UP000076268">
    <property type="component" value="Unassembled WGS sequence"/>
</dbReference>
<name>A0A154BPW9_ANASB</name>
<keyword evidence="1" id="KW-0479">Metal-binding</keyword>